<comment type="caution">
    <text evidence="1">The sequence shown here is derived from an EMBL/GenBank/DDBJ whole genome shotgun (WGS) entry which is preliminary data.</text>
</comment>
<dbReference type="Proteomes" id="UP000619265">
    <property type="component" value="Unassembled WGS sequence"/>
</dbReference>
<dbReference type="Gramene" id="Jr11_02300_p1">
    <property type="protein sequence ID" value="cds.Jr11_02300_p1"/>
    <property type="gene ID" value="Jr11_02300"/>
</dbReference>
<evidence type="ECO:0000313" key="2">
    <source>
        <dbReference type="Proteomes" id="UP000619265"/>
    </source>
</evidence>
<proteinExistence type="predicted"/>
<name>A0A833U5Z0_JUGRE</name>
<evidence type="ECO:0000313" key="1">
    <source>
        <dbReference type="EMBL" id="KAF5453994.1"/>
    </source>
</evidence>
<sequence>MWGLNEIFMFACTVAMDDSSQATEPLTAARVESNNEQSGIPDDNQLLNHHEVRKAAESVVVKLPLLHQFFEGNVPVHGQDPTASYPQFPDLFPPQLHPLSQLNNRYKIVHNIIFISNPEIFYIKPEDTERFKRLTGL</sequence>
<protein>
    <submittedName>
        <fullName evidence="1">Uncharacterized protein</fullName>
    </submittedName>
</protein>
<organism evidence="1 2">
    <name type="scientific">Juglans regia</name>
    <name type="common">English walnut</name>
    <dbReference type="NCBI Taxonomy" id="51240"/>
    <lineage>
        <taxon>Eukaryota</taxon>
        <taxon>Viridiplantae</taxon>
        <taxon>Streptophyta</taxon>
        <taxon>Embryophyta</taxon>
        <taxon>Tracheophyta</taxon>
        <taxon>Spermatophyta</taxon>
        <taxon>Magnoliopsida</taxon>
        <taxon>eudicotyledons</taxon>
        <taxon>Gunneridae</taxon>
        <taxon>Pentapetalae</taxon>
        <taxon>rosids</taxon>
        <taxon>fabids</taxon>
        <taxon>Fagales</taxon>
        <taxon>Juglandaceae</taxon>
        <taxon>Juglans</taxon>
    </lineage>
</organism>
<accession>A0A833U5Z0</accession>
<gene>
    <name evidence="1" type="ORF">F2P56_023696</name>
</gene>
<reference evidence="1" key="2">
    <citation type="submission" date="2020-03" db="EMBL/GenBank/DDBJ databases">
        <title>Walnut 2.0.</title>
        <authorList>
            <person name="Marrano A."/>
            <person name="Britton M."/>
            <person name="Zimin A.V."/>
            <person name="Zaini P.A."/>
            <person name="Workman R."/>
            <person name="Puiu D."/>
            <person name="Bianco L."/>
            <person name="Allen B.J."/>
            <person name="Troggio M."/>
            <person name="Leslie C.A."/>
            <person name="Timp W."/>
            <person name="Dendekar A."/>
            <person name="Salzberg S.L."/>
            <person name="Neale D.B."/>
        </authorList>
    </citation>
    <scope>NUCLEOTIDE SEQUENCE</scope>
    <source>
        <tissue evidence="1">Leaves</tissue>
    </source>
</reference>
<dbReference type="AlphaFoldDB" id="A0A833U5Z0"/>
<dbReference type="EMBL" id="LIHL02000011">
    <property type="protein sequence ID" value="KAF5453994.1"/>
    <property type="molecule type" value="Genomic_DNA"/>
</dbReference>
<reference evidence="1" key="1">
    <citation type="submission" date="2015-10" db="EMBL/GenBank/DDBJ databases">
        <authorList>
            <person name="Martinez-Garcia P.J."/>
            <person name="Crepeau M.W."/>
            <person name="Puiu D."/>
            <person name="Gonzalez-Ibeas D."/>
            <person name="Whalen J."/>
            <person name="Stevens K."/>
            <person name="Paul R."/>
            <person name="Butterfield T."/>
            <person name="Britton M."/>
            <person name="Reagan R."/>
            <person name="Chakraborty S."/>
            <person name="Walawage S.L."/>
            <person name="Vasquez-Gross H.A."/>
            <person name="Cardeno C."/>
            <person name="Famula R."/>
            <person name="Pratt K."/>
            <person name="Kuruganti S."/>
            <person name="Aradhya M.K."/>
            <person name="Leslie C.A."/>
            <person name="Dandekar A.M."/>
            <person name="Salzberg S.L."/>
            <person name="Wegrzyn J.L."/>
            <person name="Langley C.H."/>
            <person name="Neale D.B."/>
        </authorList>
    </citation>
    <scope>NUCLEOTIDE SEQUENCE</scope>
    <source>
        <tissue evidence="1">Leaves</tissue>
    </source>
</reference>